<name>A0AAV4UU51_CAEEX</name>
<organism evidence="2 3">
    <name type="scientific">Caerostris extrusa</name>
    <name type="common">Bark spider</name>
    <name type="synonym">Caerostris bankana</name>
    <dbReference type="NCBI Taxonomy" id="172846"/>
    <lineage>
        <taxon>Eukaryota</taxon>
        <taxon>Metazoa</taxon>
        <taxon>Ecdysozoa</taxon>
        <taxon>Arthropoda</taxon>
        <taxon>Chelicerata</taxon>
        <taxon>Arachnida</taxon>
        <taxon>Araneae</taxon>
        <taxon>Araneomorphae</taxon>
        <taxon>Entelegynae</taxon>
        <taxon>Araneoidea</taxon>
        <taxon>Araneidae</taxon>
        <taxon>Caerostris</taxon>
    </lineage>
</organism>
<feature type="compositionally biased region" description="Polar residues" evidence="1">
    <location>
        <begin position="1"/>
        <end position="31"/>
    </location>
</feature>
<accession>A0AAV4UU51</accession>
<evidence type="ECO:0000313" key="2">
    <source>
        <dbReference type="EMBL" id="GIY61347.1"/>
    </source>
</evidence>
<proteinExistence type="predicted"/>
<dbReference type="EMBL" id="BPLR01013456">
    <property type="protein sequence ID" value="GIY61347.1"/>
    <property type="molecule type" value="Genomic_DNA"/>
</dbReference>
<dbReference type="Proteomes" id="UP001054945">
    <property type="component" value="Unassembled WGS sequence"/>
</dbReference>
<keyword evidence="3" id="KW-1185">Reference proteome</keyword>
<evidence type="ECO:0000313" key="3">
    <source>
        <dbReference type="Proteomes" id="UP001054945"/>
    </source>
</evidence>
<dbReference type="AlphaFoldDB" id="A0AAV4UU51"/>
<protein>
    <submittedName>
        <fullName evidence="2">Uncharacterized protein</fullName>
    </submittedName>
</protein>
<sequence>MPNKSESNTSPENHFVSQKPVIQNQTNQNKVLDSKLNDPSMIESILLTDKGKYNHPELKRELNKTIISDLRNENSVGDDLITKTHSIIHYPTFSKSLIPSPFSTIFDSYEENGPYHHYALNLDDNSGKAVKELIEKYFKEGHHYQPYNKSDESIQFDPLFNLYTSISNISSIHENKDEVNKEENKKVLIPAENQNSQNEFSIPPLIEDSKYSVQINDPLQTNNQQRIDDNSLFTEKSIDTVSMKNSLEPESLVFDIITAENATLKLQNDSTAFNKTLFNNSMLKILPKTNNINLDNENLMVASFSKVNHQ</sequence>
<evidence type="ECO:0000256" key="1">
    <source>
        <dbReference type="SAM" id="MobiDB-lite"/>
    </source>
</evidence>
<comment type="caution">
    <text evidence="2">The sequence shown here is derived from an EMBL/GenBank/DDBJ whole genome shotgun (WGS) entry which is preliminary data.</text>
</comment>
<feature type="region of interest" description="Disordered" evidence="1">
    <location>
        <begin position="1"/>
        <end position="35"/>
    </location>
</feature>
<gene>
    <name evidence="2" type="ORF">CEXT_265231</name>
</gene>
<reference evidence="2 3" key="1">
    <citation type="submission" date="2021-06" db="EMBL/GenBank/DDBJ databases">
        <title>Caerostris extrusa draft genome.</title>
        <authorList>
            <person name="Kono N."/>
            <person name="Arakawa K."/>
        </authorList>
    </citation>
    <scope>NUCLEOTIDE SEQUENCE [LARGE SCALE GENOMIC DNA]</scope>
</reference>